<name>A0A183IDY4_9BILA</name>
<dbReference type="Gene3D" id="3.40.50.1820">
    <property type="entry name" value="alpha/beta hydrolase"/>
    <property type="match status" value="1"/>
</dbReference>
<evidence type="ECO:0000256" key="1">
    <source>
        <dbReference type="ARBA" id="ARBA00005964"/>
    </source>
</evidence>
<dbReference type="EMBL" id="UZAM01006968">
    <property type="protein sequence ID" value="VDO95611.1"/>
    <property type="molecule type" value="Genomic_DNA"/>
</dbReference>
<evidence type="ECO:0000313" key="5">
    <source>
        <dbReference type="WBParaSite" id="SBAD_0000191601-mRNA-1"/>
    </source>
</evidence>
<dbReference type="WBParaSite" id="SBAD_0000191601-mRNA-1">
    <property type="protein sequence ID" value="SBAD_0000191601-mRNA-1"/>
    <property type="gene ID" value="SBAD_0000191601"/>
</dbReference>
<protein>
    <submittedName>
        <fullName evidence="5">COesterase domain-containing protein</fullName>
    </submittedName>
</protein>
<evidence type="ECO:0000313" key="4">
    <source>
        <dbReference type="Proteomes" id="UP000270296"/>
    </source>
</evidence>
<dbReference type="PANTHER" id="PTHR43903">
    <property type="entry name" value="NEUROLIGIN"/>
    <property type="match status" value="1"/>
</dbReference>
<dbReference type="Proteomes" id="UP000270296">
    <property type="component" value="Unassembled WGS sequence"/>
</dbReference>
<dbReference type="SUPFAM" id="SSF53474">
    <property type="entry name" value="alpha/beta-Hydrolases"/>
    <property type="match status" value="1"/>
</dbReference>
<sequence>MSLQDQIPGVSMFQKPEEAIKGGSSQYGNTYMYYFSHETEDYERYGLKGSVHLEDLPYILGYPFFQNGPTIEFDAFGLKFADEERALSQVLMHYISTFVKTG</sequence>
<dbReference type="InterPro" id="IPR002018">
    <property type="entry name" value="CarbesteraseB"/>
</dbReference>
<proteinExistence type="inferred from homology"/>
<dbReference type="InterPro" id="IPR029058">
    <property type="entry name" value="AB_hydrolase_fold"/>
</dbReference>
<evidence type="ECO:0000313" key="3">
    <source>
        <dbReference type="EMBL" id="VDO95611.1"/>
    </source>
</evidence>
<gene>
    <name evidence="3" type="ORF">SBAD_LOCUS1828</name>
</gene>
<evidence type="ECO:0000259" key="2">
    <source>
        <dbReference type="Pfam" id="PF00135"/>
    </source>
</evidence>
<reference evidence="5" key="1">
    <citation type="submission" date="2016-06" db="UniProtKB">
        <authorList>
            <consortium name="WormBaseParasite"/>
        </authorList>
    </citation>
    <scope>IDENTIFICATION</scope>
</reference>
<keyword evidence="4" id="KW-1185">Reference proteome</keyword>
<dbReference type="OrthoDB" id="5786298at2759"/>
<reference evidence="3 4" key="2">
    <citation type="submission" date="2018-11" db="EMBL/GenBank/DDBJ databases">
        <authorList>
            <consortium name="Pathogen Informatics"/>
        </authorList>
    </citation>
    <scope>NUCLEOTIDE SEQUENCE [LARGE SCALE GENOMIC DNA]</scope>
</reference>
<accession>A0A183IDY4</accession>
<dbReference type="Pfam" id="PF00135">
    <property type="entry name" value="COesterase"/>
    <property type="match status" value="1"/>
</dbReference>
<dbReference type="AlphaFoldDB" id="A0A183IDY4"/>
<comment type="similarity">
    <text evidence="1">Belongs to the type-B carboxylesterase/lipase family.</text>
</comment>
<organism evidence="5">
    <name type="scientific">Soboliphyme baturini</name>
    <dbReference type="NCBI Taxonomy" id="241478"/>
    <lineage>
        <taxon>Eukaryota</taxon>
        <taxon>Metazoa</taxon>
        <taxon>Ecdysozoa</taxon>
        <taxon>Nematoda</taxon>
        <taxon>Enoplea</taxon>
        <taxon>Dorylaimia</taxon>
        <taxon>Dioctophymatida</taxon>
        <taxon>Dioctophymatoidea</taxon>
        <taxon>Soboliphymatidae</taxon>
        <taxon>Soboliphyme</taxon>
    </lineage>
</organism>
<dbReference type="InterPro" id="IPR051093">
    <property type="entry name" value="Neuroligin/BSAL"/>
</dbReference>
<feature type="domain" description="Carboxylesterase type B" evidence="2">
    <location>
        <begin position="25"/>
        <end position="102"/>
    </location>
</feature>